<sequence>MHQAVLEFVAARRPDTVGAVLDVGGRDINGSPRQILADATSWLSVDLIDGPGVDIVGDIVALDMVDVADTVVCLEVLEHAENWPDIVAACVAACRPGGRVLLTAAGPSRVPHSAFDGGALRPGEHYENITVRALTKALKTAGAVGLTVVEVGDDIQAWVDIR</sequence>
<dbReference type="Pfam" id="PF13489">
    <property type="entry name" value="Methyltransf_23"/>
    <property type="match status" value="1"/>
</dbReference>
<dbReference type="SUPFAM" id="SSF53335">
    <property type="entry name" value="S-adenosyl-L-methionine-dependent methyltransferases"/>
    <property type="match status" value="1"/>
</dbReference>
<reference evidence="1" key="1">
    <citation type="submission" date="2012-09" db="EMBL/GenBank/DDBJ databases">
        <title>Metagenomic Characterization of a Microbial Community in Wastewater Detects High Levels of Antibiotic Resistance.</title>
        <authorList>
            <person name="Abrams M."/>
            <person name="Caldwell A."/>
            <person name="Vandaei E."/>
            <person name="Lee W."/>
            <person name="Perrott J."/>
            <person name="Khan S.Y."/>
            <person name="Ta J."/>
            <person name="Romero D."/>
            <person name="Nguyen V."/>
            <person name="Pourmand N."/>
            <person name="Ouverney C.C."/>
        </authorList>
    </citation>
    <scope>NUCLEOTIDE SEQUENCE</scope>
</reference>
<evidence type="ECO:0008006" key="2">
    <source>
        <dbReference type="Google" id="ProtNLM"/>
    </source>
</evidence>
<dbReference type="Gene3D" id="3.40.50.150">
    <property type="entry name" value="Vaccinia Virus protein VP39"/>
    <property type="match status" value="1"/>
</dbReference>
<protein>
    <recommendedName>
        <fullName evidence="2">Methyltransferase type 11 domain-containing protein</fullName>
    </recommendedName>
</protein>
<dbReference type="EMBL" id="JX649911">
    <property type="protein sequence ID" value="AGC72787.1"/>
    <property type="molecule type" value="Genomic_DNA"/>
</dbReference>
<accession>L7VUA4</accession>
<dbReference type="InterPro" id="IPR029063">
    <property type="entry name" value="SAM-dependent_MTases_sf"/>
</dbReference>
<proteinExistence type="predicted"/>
<dbReference type="AlphaFoldDB" id="L7VUA4"/>
<organism evidence="1">
    <name type="scientific">uncultured bacterium A1Q1_fos_2101</name>
    <dbReference type="NCBI Taxonomy" id="1256561"/>
    <lineage>
        <taxon>Bacteria</taxon>
        <taxon>environmental samples</taxon>
    </lineage>
</organism>
<name>L7VUA4_9BACT</name>
<evidence type="ECO:0000313" key="1">
    <source>
        <dbReference type="EMBL" id="AGC72787.1"/>
    </source>
</evidence>